<name>A0A0C3C7Z5_HEBCY</name>
<evidence type="ECO:0008006" key="3">
    <source>
        <dbReference type="Google" id="ProtNLM"/>
    </source>
</evidence>
<dbReference type="HOGENOM" id="CLU_018544_12_0_1"/>
<dbReference type="EMBL" id="KN831773">
    <property type="protein sequence ID" value="KIM44970.1"/>
    <property type="molecule type" value="Genomic_DNA"/>
</dbReference>
<dbReference type="Proteomes" id="UP000053424">
    <property type="component" value="Unassembled WGS sequence"/>
</dbReference>
<keyword evidence="2" id="KW-1185">Reference proteome</keyword>
<proteinExistence type="predicted"/>
<accession>A0A0C3C7Z5</accession>
<reference evidence="1 2" key="1">
    <citation type="submission" date="2014-04" db="EMBL/GenBank/DDBJ databases">
        <authorList>
            <consortium name="DOE Joint Genome Institute"/>
            <person name="Kuo A."/>
            <person name="Gay G."/>
            <person name="Dore J."/>
            <person name="Kohler A."/>
            <person name="Nagy L.G."/>
            <person name="Floudas D."/>
            <person name="Copeland A."/>
            <person name="Barry K.W."/>
            <person name="Cichocki N."/>
            <person name="Veneault-Fourrey C."/>
            <person name="LaButti K."/>
            <person name="Lindquist E.A."/>
            <person name="Lipzen A."/>
            <person name="Lundell T."/>
            <person name="Morin E."/>
            <person name="Murat C."/>
            <person name="Sun H."/>
            <person name="Tunlid A."/>
            <person name="Henrissat B."/>
            <person name="Grigoriev I.V."/>
            <person name="Hibbett D.S."/>
            <person name="Martin F."/>
            <person name="Nordberg H.P."/>
            <person name="Cantor M.N."/>
            <person name="Hua S.X."/>
        </authorList>
    </citation>
    <scope>NUCLEOTIDE SEQUENCE [LARGE SCALE GENOMIC DNA]</scope>
    <source>
        <strain evidence="2">h7</strain>
    </source>
</reference>
<organism evidence="1 2">
    <name type="scientific">Hebeloma cylindrosporum</name>
    <dbReference type="NCBI Taxonomy" id="76867"/>
    <lineage>
        <taxon>Eukaryota</taxon>
        <taxon>Fungi</taxon>
        <taxon>Dikarya</taxon>
        <taxon>Basidiomycota</taxon>
        <taxon>Agaricomycotina</taxon>
        <taxon>Agaricomycetes</taxon>
        <taxon>Agaricomycetidae</taxon>
        <taxon>Agaricales</taxon>
        <taxon>Agaricineae</taxon>
        <taxon>Hymenogastraceae</taxon>
        <taxon>Hebeloma</taxon>
    </lineage>
</organism>
<dbReference type="InterPro" id="IPR032675">
    <property type="entry name" value="LRR_dom_sf"/>
</dbReference>
<dbReference type="AlphaFoldDB" id="A0A0C3C7Z5"/>
<reference evidence="2" key="2">
    <citation type="submission" date="2015-01" db="EMBL/GenBank/DDBJ databases">
        <title>Evolutionary Origins and Diversification of the Mycorrhizal Mutualists.</title>
        <authorList>
            <consortium name="DOE Joint Genome Institute"/>
            <consortium name="Mycorrhizal Genomics Consortium"/>
            <person name="Kohler A."/>
            <person name="Kuo A."/>
            <person name="Nagy L.G."/>
            <person name="Floudas D."/>
            <person name="Copeland A."/>
            <person name="Barry K.W."/>
            <person name="Cichocki N."/>
            <person name="Veneault-Fourrey C."/>
            <person name="LaButti K."/>
            <person name="Lindquist E.A."/>
            <person name="Lipzen A."/>
            <person name="Lundell T."/>
            <person name="Morin E."/>
            <person name="Murat C."/>
            <person name="Riley R."/>
            <person name="Ohm R."/>
            <person name="Sun H."/>
            <person name="Tunlid A."/>
            <person name="Henrissat B."/>
            <person name="Grigoriev I.V."/>
            <person name="Hibbett D.S."/>
            <person name="Martin F."/>
        </authorList>
    </citation>
    <scope>NUCLEOTIDE SEQUENCE [LARGE SCALE GENOMIC DNA]</scope>
    <source>
        <strain evidence="2">h7</strain>
    </source>
</reference>
<evidence type="ECO:0000313" key="2">
    <source>
        <dbReference type="Proteomes" id="UP000053424"/>
    </source>
</evidence>
<dbReference type="OrthoDB" id="3365698at2759"/>
<gene>
    <name evidence="1" type="ORF">M413DRAFT_442938</name>
</gene>
<evidence type="ECO:0000313" key="1">
    <source>
        <dbReference type="EMBL" id="KIM44970.1"/>
    </source>
</evidence>
<protein>
    <recommendedName>
        <fullName evidence="3">F-box domain-containing protein</fullName>
    </recommendedName>
</protein>
<dbReference type="STRING" id="686832.A0A0C3C7Z5"/>
<sequence>MAILPETSIDRYLGTNYAPNDDEIKEVELCISGGLQRLEAIKDEVALIKVQLEGLLKESAEIHGLIRGHQALLSPIRQLPADLLREIFVACLPTDRNPTMCRDEAPLILTVVCSHWRQVALSTPRIWAAVHIPIPQPVSSISSPEQDAQRGAVIQRRREGVKEFLSRSGSLPLTISLYYDALRGSAISSSSTNALLESIIPFAARWKNVAIAGPSAAFSPIRELQSDLPQLQSLRLSVFRHEIHGGGTVSWKDSKLVKAEGLRSFYLTSMDENIMDYPVKWSQLTDLSLVTPRDWIASAFKSSDLHRILQLSPALISCTLAIRHESLDREATFSSVSLRHLETLKIEELTQWPNFFAAFDVPSLKSVEYFPRQACPSGRSSLLALLSRVSNSKNLEKLRTSPHFLDSREFVEILGYCGSLRSIFISEATAFQRSRQNGTINPINDYLLQLLAPRELPHDVSDTHPQAINSTDQLCPKLTEFIVRTQSIISDHGLLTFISRKQSTQSTDKSNKLQIVDIHFHRRRVHDIMPDLSAFIKAGMKARIQYSPPNVRGPVSLYDGLP</sequence>
<dbReference type="Gene3D" id="3.80.10.10">
    <property type="entry name" value="Ribonuclease Inhibitor"/>
    <property type="match status" value="1"/>
</dbReference>